<protein>
    <submittedName>
        <fullName evidence="5">D-amino acid dehydrogenase</fullName>
    </submittedName>
</protein>
<dbReference type="PANTHER" id="PTHR13847">
    <property type="entry name" value="SARCOSINE DEHYDROGENASE-RELATED"/>
    <property type="match status" value="1"/>
</dbReference>
<keyword evidence="3" id="KW-1133">Transmembrane helix</keyword>
<dbReference type="SUPFAM" id="SSF54373">
    <property type="entry name" value="FAD-linked reductases, C-terminal domain"/>
    <property type="match status" value="1"/>
</dbReference>
<dbReference type="AlphaFoldDB" id="A0A941BJR8"/>
<name>A0A941BJR8_9BURK</name>
<keyword evidence="3" id="KW-0812">Transmembrane</keyword>
<evidence type="ECO:0000256" key="3">
    <source>
        <dbReference type="SAM" id="Phobius"/>
    </source>
</evidence>
<evidence type="ECO:0000313" key="5">
    <source>
        <dbReference type="EMBL" id="MBQ0959772.1"/>
    </source>
</evidence>
<dbReference type="RefSeq" id="WP_210802451.1">
    <property type="nucleotide sequence ID" value="NZ_JAGQDE010000010.1"/>
</dbReference>
<dbReference type="GO" id="GO:0008718">
    <property type="term" value="F:D-amino-acid dehydrogenase activity"/>
    <property type="evidence" value="ECO:0007669"/>
    <property type="project" value="TreeGrafter"/>
</dbReference>
<dbReference type="InterPro" id="IPR006076">
    <property type="entry name" value="FAD-dep_OxRdtase"/>
</dbReference>
<dbReference type="Gene3D" id="3.30.9.10">
    <property type="entry name" value="D-Amino Acid Oxidase, subunit A, domain 2"/>
    <property type="match status" value="1"/>
</dbReference>
<comment type="similarity">
    <text evidence="1">Belongs to the DadA oxidoreductase family.</text>
</comment>
<dbReference type="GO" id="GO:0055130">
    <property type="term" value="P:D-alanine catabolic process"/>
    <property type="evidence" value="ECO:0007669"/>
    <property type="project" value="TreeGrafter"/>
</dbReference>
<keyword evidence="2" id="KW-0560">Oxidoreductase</keyword>
<evidence type="ECO:0000256" key="1">
    <source>
        <dbReference type="ARBA" id="ARBA00009410"/>
    </source>
</evidence>
<keyword evidence="6" id="KW-1185">Reference proteome</keyword>
<evidence type="ECO:0000256" key="2">
    <source>
        <dbReference type="ARBA" id="ARBA00023002"/>
    </source>
</evidence>
<dbReference type="GO" id="GO:0005886">
    <property type="term" value="C:plasma membrane"/>
    <property type="evidence" value="ECO:0007669"/>
    <property type="project" value="TreeGrafter"/>
</dbReference>
<feature type="transmembrane region" description="Helical" evidence="3">
    <location>
        <begin position="9"/>
        <end position="26"/>
    </location>
</feature>
<gene>
    <name evidence="5" type="ORF">KAK06_12545</name>
</gene>
<proteinExistence type="inferred from homology"/>
<dbReference type="Gene3D" id="3.50.50.60">
    <property type="entry name" value="FAD/NAD(P)-binding domain"/>
    <property type="match status" value="2"/>
</dbReference>
<evidence type="ECO:0000259" key="4">
    <source>
        <dbReference type="Pfam" id="PF01266"/>
    </source>
</evidence>
<dbReference type="EMBL" id="JAGQDE010000010">
    <property type="protein sequence ID" value="MBQ0959772.1"/>
    <property type="molecule type" value="Genomic_DNA"/>
</dbReference>
<accession>A0A941BJR8</accession>
<evidence type="ECO:0000313" key="6">
    <source>
        <dbReference type="Proteomes" id="UP000678374"/>
    </source>
</evidence>
<dbReference type="Pfam" id="PF01266">
    <property type="entry name" value="DAO"/>
    <property type="match status" value="1"/>
</dbReference>
<dbReference type="InterPro" id="IPR036188">
    <property type="entry name" value="FAD/NAD-bd_sf"/>
</dbReference>
<dbReference type="SUPFAM" id="SSF51905">
    <property type="entry name" value="FAD/NAD(P)-binding domain"/>
    <property type="match status" value="1"/>
</dbReference>
<feature type="domain" description="FAD dependent oxidoreductase" evidence="4">
    <location>
        <begin position="8"/>
        <end position="415"/>
    </location>
</feature>
<sequence length="443" mass="47966">MKSQSNQHVIVLGAGIIGISTAWYLARQGHRVTVVDRQDDAALETSFANGAQISVSFCEPWANAGAPLKVAKWLLREDSPLLFRPRLDPHQWRWGLKFLTQCTDAAFARNVQQLVALGAYSHESLKALVAETGIAYQRLERGILHFFSSAADAEAGFAAAELMRRHGVDRKILTREEVLKVEPALATFGPNIQGGTFTASDESGDARVFTQELARRCAERGVQFLWGHDVLGFETAAGQVSGVRVAERANGLARTIDGEQVVVAMGSYSAPLLRRLGVSLDIYPAKGYSATLKLKRPQDASVVSLMDDTRKLAISRLGDTIRIAGTAELSGYDTSLDGHTARVRCQALVTRYEELFPGVADTTETNFWAGLRPSTPTNIPYIGRAPKWGNLWLNTGHGTLGWTHGAGSGRALAELIAGRQPQLDFGFCGPVETGRRAPVTAAA</sequence>
<organism evidence="5 6">
    <name type="scientific">Ideonella aquatica</name>
    <dbReference type="NCBI Taxonomy" id="2824119"/>
    <lineage>
        <taxon>Bacteria</taxon>
        <taxon>Pseudomonadati</taxon>
        <taxon>Pseudomonadota</taxon>
        <taxon>Betaproteobacteria</taxon>
        <taxon>Burkholderiales</taxon>
        <taxon>Sphaerotilaceae</taxon>
        <taxon>Ideonella</taxon>
    </lineage>
</organism>
<dbReference type="PANTHER" id="PTHR13847:SF280">
    <property type="entry name" value="D-AMINO ACID DEHYDROGENASE"/>
    <property type="match status" value="1"/>
</dbReference>
<comment type="caution">
    <text evidence="5">The sequence shown here is derived from an EMBL/GenBank/DDBJ whole genome shotgun (WGS) entry which is preliminary data.</text>
</comment>
<reference evidence="5" key="1">
    <citation type="submission" date="2021-04" db="EMBL/GenBank/DDBJ databases">
        <title>The genome sequence of Ideonella sp. 4Y11.</title>
        <authorList>
            <person name="Liu Y."/>
        </authorList>
    </citation>
    <scope>NUCLEOTIDE SEQUENCE</scope>
    <source>
        <strain evidence="5">4Y11</strain>
    </source>
</reference>
<dbReference type="GO" id="GO:0005737">
    <property type="term" value="C:cytoplasm"/>
    <property type="evidence" value="ECO:0007669"/>
    <property type="project" value="TreeGrafter"/>
</dbReference>
<dbReference type="NCBIfam" id="NF001933">
    <property type="entry name" value="PRK00711.1"/>
    <property type="match status" value="1"/>
</dbReference>
<keyword evidence="3" id="KW-0472">Membrane</keyword>
<dbReference type="Proteomes" id="UP000678374">
    <property type="component" value="Unassembled WGS sequence"/>
</dbReference>